<sequence length="619" mass="69441">MSAPVAQYINSISPTTYNSNETIDSIVSNTIDTLIISSTSSETRYYDKAEDLELFNTNWQTVLVLVYTITAMVALIGNIITIWVLTCGRRSSKGVELRLFLVNLSLSDITMGTFSIPFTYTHFTLGRWVFWPNFCPIVMMMQVTAVFVSVYTLIVIGIDRYIAIIYPLHSARLTSSSIGLLTISTIWICGLLSGFILWANTQVVPIMIANEINYDCKESWSNENKRSYTIFIFVMTFALPMAILSFVYGSVARKMFNHSTPGNADIERDRVQHNAKIKVIKMLATIVILFAICWLPWHTLTLLITFKRDFMETVYDSPWGFNLYVTVTIIAHWLSMANSLVNPIIYCFMSENFRSDLSYLLRKCICRIWMVHDDMNGKRSYIQHHRHAGSQMTNRSSIMQMSTRINSNTNSNNTTKSTMCRTMVRTDSANGYNMYNDITTSCMEDDKTINKSLRMATVMKNSLTEGNGCIQIQNNGNDVNGKRMDPLLDNDDRNVRFDSMYNDDDDDDAVHTMAVNTSTRPSSSSSDGGVSNDAVGGGVRGITVGSGGSSNSAASVDQVRRGRTSSIVLYSCNRRVHHINFNGTNINSDDCCIDDGTNNNVGSPFQCTNDDDDGFVDLH</sequence>
<organism evidence="13 14">
    <name type="scientific">Blomia tropicalis</name>
    <name type="common">Mite</name>
    <dbReference type="NCBI Taxonomy" id="40697"/>
    <lineage>
        <taxon>Eukaryota</taxon>
        <taxon>Metazoa</taxon>
        <taxon>Ecdysozoa</taxon>
        <taxon>Arthropoda</taxon>
        <taxon>Chelicerata</taxon>
        <taxon>Arachnida</taxon>
        <taxon>Acari</taxon>
        <taxon>Acariformes</taxon>
        <taxon>Sarcoptiformes</taxon>
        <taxon>Astigmata</taxon>
        <taxon>Glycyphagoidea</taxon>
        <taxon>Echimyopodidae</taxon>
        <taxon>Blomia</taxon>
    </lineage>
</organism>
<dbReference type="GO" id="GO:0004983">
    <property type="term" value="F:neuropeptide Y receptor activity"/>
    <property type="evidence" value="ECO:0007669"/>
    <property type="project" value="InterPro"/>
</dbReference>
<evidence type="ECO:0000256" key="9">
    <source>
        <dbReference type="RuleBase" id="RU000688"/>
    </source>
</evidence>
<accession>A0A9Q0MCM1</accession>
<evidence type="ECO:0000256" key="8">
    <source>
        <dbReference type="ARBA" id="ARBA00023224"/>
    </source>
</evidence>
<dbReference type="Gene3D" id="1.20.1070.10">
    <property type="entry name" value="Rhodopsin 7-helix transmembrane proteins"/>
    <property type="match status" value="1"/>
</dbReference>
<reference evidence="13" key="1">
    <citation type="submission" date="2022-12" db="EMBL/GenBank/DDBJ databases">
        <title>Genome assemblies of Blomia tropicalis.</title>
        <authorList>
            <person name="Cui Y."/>
        </authorList>
    </citation>
    <scope>NUCLEOTIDE SEQUENCE</scope>
    <source>
        <tissue evidence="13">Adult mites</tissue>
    </source>
</reference>
<evidence type="ECO:0000259" key="12">
    <source>
        <dbReference type="PROSITE" id="PS50262"/>
    </source>
</evidence>
<dbReference type="Proteomes" id="UP001142055">
    <property type="component" value="Chromosome 1"/>
</dbReference>
<evidence type="ECO:0000256" key="6">
    <source>
        <dbReference type="ARBA" id="ARBA00023136"/>
    </source>
</evidence>
<dbReference type="InterPro" id="IPR000276">
    <property type="entry name" value="GPCR_Rhodpsn"/>
</dbReference>
<comment type="caution">
    <text evidence="13">The sequence shown here is derived from an EMBL/GenBank/DDBJ whole genome shotgun (WGS) entry which is preliminary data.</text>
</comment>
<dbReference type="EMBL" id="JAPWDV010000001">
    <property type="protein sequence ID" value="KAJ6222628.1"/>
    <property type="molecule type" value="Genomic_DNA"/>
</dbReference>
<evidence type="ECO:0000256" key="2">
    <source>
        <dbReference type="ARBA" id="ARBA00010663"/>
    </source>
</evidence>
<evidence type="ECO:0000256" key="1">
    <source>
        <dbReference type="ARBA" id="ARBA00004141"/>
    </source>
</evidence>
<keyword evidence="6 11" id="KW-0472">Membrane</keyword>
<dbReference type="PRINTS" id="PR01012">
    <property type="entry name" value="NRPEPTIDEYR"/>
</dbReference>
<keyword evidence="8 9" id="KW-0807">Transducer</keyword>
<dbReference type="InterPro" id="IPR017452">
    <property type="entry name" value="GPCR_Rhodpsn_7TM"/>
</dbReference>
<protein>
    <recommendedName>
        <fullName evidence="12">G-protein coupled receptors family 1 profile domain-containing protein</fullName>
    </recommendedName>
</protein>
<evidence type="ECO:0000313" key="13">
    <source>
        <dbReference type="EMBL" id="KAJ6222628.1"/>
    </source>
</evidence>
<keyword evidence="4 11" id="KW-1133">Transmembrane helix</keyword>
<evidence type="ECO:0000256" key="7">
    <source>
        <dbReference type="ARBA" id="ARBA00023170"/>
    </source>
</evidence>
<feature type="transmembrane region" description="Helical" evidence="11">
    <location>
        <begin position="324"/>
        <end position="348"/>
    </location>
</feature>
<dbReference type="PANTHER" id="PTHR45695">
    <property type="entry name" value="LEUCOKININ RECEPTOR-RELATED"/>
    <property type="match status" value="1"/>
</dbReference>
<evidence type="ECO:0000256" key="4">
    <source>
        <dbReference type="ARBA" id="ARBA00022989"/>
    </source>
</evidence>
<evidence type="ECO:0000256" key="3">
    <source>
        <dbReference type="ARBA" id="ARBA00022692"/>
    </source>
</evidence>
<feature type="transmembrane region" description="Helical" evidence="11">
    <location>
        <begin position="97"/>
        <end position="117"/>
    </location>
</feature>
<feature type="transmembrane region" description="Helical" evidence="11">
    <location>
        <begin position="62"/>
        <end position="85"/>
    </location>
</feature>
<dbReference type="InterPro" id="IPR000611">
    <property type="entry name" value="NPY_rcpt"/>
</dbReference>
<evidence type="ECO:0000256" key="11">
    <source>
        <dbReference type="SAM" id="Phobius"/>
    </source>
</evidence>
<feature type="transmembrane region" description="Helical" evidence="11">
    <location>
        <begin position="228"/>
        <end position="248"/>
    </location>
</feature>
<gene>
    <name evidence="13" type="ORF">RDWZM_001173</name>
</gene>
<keyword evidence="14" id="KW-1185">Reference proteome</keyword>
<dbReference type="PRINTS" id="PR00237">
    <property type="entry name" value="GPCRRHODOPSN"/>
</dbReference>
<keyword evidence="7 9" id="KW-0675">Receptor</keyword>
<dbReference type="SUPFAM" id="SSF81321">
    <property type="entry name" value="Family A G protein-coupled receptor-like"/>
    <property type="match status" value="1"/>
</dbReference>
<dbReference type="GO" id="GO:0005886">
    <property type="term" value="C:plasma membrane"/>
    <property type="evidence" value="ECO:0007669"/>
    <property type="project" value="TreeGrafter"/>
</dbReference>
<comment type="subcellular location">
    <subcellularLocation>
        <location evidence="1">Membrane</location>
        <topology evidence="1">Multi-pass membrane protein</topology>
    </subcellularLocation>
</comment>
<evidence type="ECO:0000256" key="10">
    <source>
        <dbReference type="SAM" id="MobiDB-lite"/>
    </source>
</evidence>
<dbReference type="AlphaFoldDB" id="A0A9Q0MCM1"/>
<evidence type="ECO:0000313" key="14">
    <source>
        <dbReference type="Proteomes" id="UP001142055"/>
    </source>
</evidence>
<dbReference type="OMA" id="NSANAKM"/>
<feature type="transmembrane region" description="Helical" evidence="11">
    <location>
        <begin position="137"/>
        <end position="158"/>
    </location>
</feature>
<proteinExistence type="inferred from homology"/>
<feature type="region of interest" description="Disordered" evidence="10">
    <location>
        <begin position="517"/>
        <end position="536"/>
    </location>
</feature>
<dbReference type="Pfam" id="PF00001">
    <property type="entry name" value="7tm_1"/>
    <property type="match status" value="1"/>
</dbReference>
<comment type="similarity">
    <text evidence="2 9">Belongs to the G-protein coupled receptor 1 family.</text>
</comment>
<dbReference type="PROSITE" id="PS00237">
    <property type="entry name" value="G_PROTEIN_RECEP_F1_1"/>
    <property type="match status" value="1"/>
</dbReference>
<name>A0A9Q0MCM1_BLOTA</name>
<feature type="transmembrane region" description="Helical" evidence="11">
    <location>
        <begin position="282"/>
        <end position="304"/>
    </location>
</feature>
<dbReference type="PANTHER" id="PTHR45695:SF9">
    <property type="entry name" value="LEUCOKININ RECEPTOR"/>
    <property type="match status" value="1"/>
</dbReference>
<keyword evidence="5 9" id="KW-0297">G-protein coupled receptor</keyword>
<evidence type="ECO:0000256" key="5">
    <source>
        <dbReference type="ARBA" id="ARBA00023040"/>
    </source>
</evidence>
<feature type="compositionally biased region" description="Low complexity" evidence="10">
    <location>
        <begin position="517"/>
        <end position="534"/>
    </location>
</feature>
<dbReference type="PROSITE" id="PS50262">
    <property type="entry name" value="G_PROTEIN_RECEP_F1_2"/>
    <property type="match status" value="1"/>
</dbReference>
<feature type="domain" description="G-protein coupled receptors family 1 profile" evidence="12">
    <location>
        <begin position="77"/>
        <end position="346"/>
    </location>
</feature>
<feature type="transmembrane region" description="Helical" evidence="11">
    <location>
        <begin position="178"/>
        <end position="199"/>
    </location>
</feature>
<keyword evidence="3 9" id="KW-0812">Transmembrane</keyword>